<evidence type="ECO:0000313" key="1">
    <source>
        <dbReference type="EMBL" id="AFQ52211.1"/>
    </source>
</evidence>
<gene>
    <name evidence="1" type="ORF">GEM_5827</name>
</gene>
<organism evidence="1 2">
    <name type="scientific">Burkholderia cepacia GG4</name>
    <dbReference type="NCBI Taxonomy" id="1009846"/>
    <lineage>
        <taxon>Bacteria</taxon>
        <taxon>Pseudomonadati</taxon>
        <taxon>Pseudomonadota</taxon>
        <taxon>Betaproteobacteria</taxon>
        <taxon>Burkholderiales</taxon>
        <taxon>Burkholderiaceae</taxon>
        <taxon>Burkholderia</taxon>
        <taxon>Burkholderia cepacia complex</taxon>
    </lineage>
</organism>
<name>A0A9W3PD22_BURCE</name>
<sequence length="327" mass="36959">MGWNDHLDDNELSNLPPEAYGNVFDVEGPFDPCDTWLETASRDEQIIAVRGWFLARFCDPAEGTPYNGREGGYQFVHGGPYDPADEIPDRFANVVDDDVIEEVVDELHGGVGDEWAPIREVPTDDYYDDRFDLDVDTPNEPLSRLRDRIQQARQVLTLTGSPHAKSLTDMLVFSNALGVLESFLWETAEFWFKHDDSALQSVVTKLKVFSDEPMKLGDIFTRHTKLREHVLGYLQNLVWHRWDSVVPIFQQGLGIRLPSVKPFEAALLKRHDIVHRCGQTKTGAPVTVTQAEIGALFDEIEQFAIAVNRLLSTRPIPNAVDVAPDEF</sequence>
<dbReference type="RefSeq" id="WP_014900964.1">
    <property type="nucleotide sequence ID" value="NC_018514.1"/>
</dbReference>
<dbReference type="AlphaFoldDB" id="A0A9W3PD22"/>
<dbReference type="EMBL" id="CP003775">
    <property type="protein sequence ID" value="AFQ52211.1"/>
    <property type="molecule type" value="Genomic_DNA"/>
</dbReference>
<proteinExistence type="predicted"/>
<accession>A0A9W3PD22</accession>
<evidence type="ECO:0008006" key="3">
    <source>
        <dbReference type="Google" id="ProtNLM"/>
    </source>
</evidence>
<dbReference type="KEGG" id="bct:GEM_5827"/>
<reference evidence="1 2" key="1">
    <citation type="journal article" date="2012" name="J. Bacteriol.">
        <title>Complete Genome Sequence of Burkholderia sp. Strain GG4, a Betaproteobacterium That Reduces 3-Oxo-N-Acylhomoserine Lactones and Produces Different N-Acylhomoserine Lactones.</title>
        <authorList>
            <person name="Hong K.W."/>
            <person name="Koh C.L."/>
            <person name="Sam C.K."/>
            <person name="Yin W.F."/>
            <person name="Chan K.G."/>
        </authorList>
    </citation>
    <scope>NUCLEOTIDE SEQUENCE [LARGE SCALE GENOMIC DNA]</scope>
    <source>
        <strain evidence="1 2">GG4</strain>
    </source>
</reference>
<dbReference type="Proteomes" id="UP000032866">
    <property type="component" value="Chromosome 2"/>
</dbReference>
<protein>
    <recommendedName>
        <fullName evidence="3">RiboL-PSP-HEPN domain-containing protein</fullName>
    </recommendedName>
</protein>
<evidence type="ECO:0000313" key="2">
    <source>
        <dbReference type="Proteomes" id="UP000032866"/>
    </source>
</evidence>